<accession>A0A2R8BHP0</accession>
<evidence type="ECO:0000313" key="8">
    <source>
        <dbReference type="Proteomes" id="UP000244880"/>
    </source>
</evidence>
<evidence type="ECO:0000256" key="1">
    <source>
        <dbReference type="ARBA" id="ARBA00004127"/>
    </source>
</evidence>
<feature type="domain" description="HTTM-like" evidence="6">
    <location>
        <begin position="1"/>
        <end position="223"/>
    </location>
</feature>
<dbReference type="AlphaFoldDB" id="A0A2R8BHP0"/>
<evidence type="ECO:0000259" key="6">
    <source>
        <dbReference type="SMART" id="SM00752"/>
    </source>
</evidence>
<keyword evidence="8" id="KW-1185">Reference proteome</keyword>
<evidence type="ECO:0000256" key="4">
    <source>
        <dbReference type="ARBA" id="ARBA00023136"/>
    </source>
</evidence>
<proteinExistence type="predicted"/>
<dbReference type="InterPro" id="IPR011020">
    <property type="entry name" value="HTTM-like"/>
</dbReference>
<feature type="transmembrane region" description="Helical" evidence="5">
    <location>
        <begin position="53"/>
        <end position="70"/>
    </location>
</feature>
<feature type="transmembrane region" description="Helical" evidence="5">
    <location>
        <begin position="82"/>
        <end position="99"/>
    </location>
</feature>
<dbReference type="InterPro" id="IPR053934">
    <property type="entry name" value="HTTM_dom"/>
</dbReference>
<dbReference type="SMART" id="SM00752">
    <property type="entry name" value="HTTM"/>
    <property type="match status" value="1"/>
</dbReference>
<evidence type="ECO:0000313" key="7">
    <source>
        <dbReference type="EMBL" id="SPH22645.1"/>
    </source>
</evidence>
<organism evidence="7 8">
    <name type="scientific">Ascidiaceihabitans donghaensis</name>
    <dbReference type="NCBI Taxonomy" id="1510460"/>
    <lineage>
        <taxon>Bacteria</taxon>
        <taxon>Pseudomonadati</taxon>
        <taxon>Pseudomonadota</taxon>
        <taxon>Alphaproteobacteria</taxon>
        <taxon>Rhodobacterales</taxon>
        <taxon>Paracoccaceae</taxon>
        <taxon>Ascidiaceihabitans</taxon>
    </lineage>
</organism>
<dbReference type="OrthoDB" id="5422338at2"/>
<dbReference type="Pfam" id="PF05090">
    <property type="entry name" value="HTTM"/>
    <property type="match status" value="1"/>
</dbReference>
<dbReference type="Proteomes" id="UP000244880">
    <property type="component" value="Unassembled WGS sequence"/>
</dbReference>
<keyword evidence="3 5" id="KW-1133">Transmembrane helix</keyword>
<sequence>MSFECAQRLTEILLALALLQSALEHLVHSRQNRTVFAMRIICCGLLLGDLMTPWALLGLFLTAVFLLHRFQGPYNGGSDKMGILILFCLGLSHAAPSPFWQDMAFAYLAVQLTLSYFISGRVKLMNPEWRSGQALSDVFAFSAYPVAENLRGLANRTGILCAMSWLVIGFEVLFPLTLLSAPSLYFALIVASLFHMANAYLFGLNRFLWIWIAAYPSLIWFQDRIFG</sequence>
<keyword evidence="2 5" id="KW-0812">Transmembrane</keyword>
<dbReference type="EMBL" id="OMOR01000001">
    <property type="protein sequence ID" value="SPH22645.1"/>
    <property type="molecule type" value="Genomic_DNA"/>
</dbReference>
<dbReference type="GO" id="GO:0012505">
    <property type="term" value="C:endomembrane system"/>
    <property type="evidence" value="ECO:0007669"/>
    <property type="project" value="UniProtKB-SubCell"/>
</dbReference>
<evidence type="ECO:0000256" key="5">
    <source>
        <dbReference type="SAM" id="Phobius"/>
    </source>
</evidence>
<reference evidence="7 8" key="1">
    <citation type="submission" date="2018-03" db="EMBL/GenBank/DDBJ databases">
        <authorList>
            <person name="Keele B.F."/>
        </authorList>
    </citation>
    <scope>NUCLEOTIDE SEQUENCE [LARGE SCALE GENOMIC DNA]</scope>
    <source>
        <strain evidence="7 8">CECT 8599</strain>
    </source>
</reference>
<dbReference type="RefSeq" id="WP_108829567.1">
    <property type="nucleotide sequence ID" value="NZ_OMOR01000001.1"/>
</dbReference>
<keyword evidence="4 5" id="KW-0472">Membrane</keyword>
<protein>
    <recommendedName>
        <fullName evidence="6">HTTM-like domain-containing protein</fullName>
    </recommendedName>
</protein>
<evidence type="ECO:0000256" key="3">
    <source>
        <dbReference type="ARBA" id="ARBA00022989"/>
    </source>
</evidence>
<evidence type="ECO:0000256" key="2">
    <source>
        <dbReference type="ARBA" id="ARBA00022692"/>
    </source>
</evidence>
<comment type="subcellular location">
    <subcellularLocation>
        <location evidence="1">Endomembrane system</location>
        <topology evidence="1">Multi-pass membrane protein</topology>
    </subcellularLocation>
</comment>
<name>A0A2R8BHP0_9RHOB</name>
<gene>
    <name evidence="7" type="ORF">ASD8599_03387</name>
</gene>
<feature type="transmembrane region" description="Helical" evidence="5">
    <location>
        <begin position="159"/>
        <end position="178"/>
    </location>
</feature>